<feature type="non-terminal residue" evidence="3">
    <location>
        <position position="1"/>
    </location>
</feature>
<reference evidence="3" key="1">
    <citation type="submission" date="2021-06" db="EMBL/GenBank/DDBJ databases">
        <authorList>
            <person name="Kallberg Y."/>
            <person name="Tangrot J."/>
            <person name="Rosling A."/>
        </authorList>
    </citation>
    <scope>NUCLEOTIDE SEQUENCE</scope>
    <source>
        <strain evidence="3">MA453B</strain>
    </source>
</reference>
<feature type="domain" description="Cep192-like" evidence="2">
    <location>
        <begin position="1100"/>
        <end position="1191"/>
    </location>
</feature>
<protein>
    <submittedName>
        <fullName evidence="3">20082_t:CDS:1</fullName>
    </submittedName>
</protein>
<organism evidence="3 4">
    <name type="scientific">Dentiscutata erythropus</name>
    <dbReference type="NCBI Taxonomy" id="1348616"/>
    <lineage>
        <taxon>Eukaryota</taxon>
        <taxon>Fungi</taxon>
        <taxon>Fungi incertae sedis</taxon>
        <taxon>Mucoromycota</taxon>
        <taxon>Glomeromycotina</taxon>
        <taxon>Glomeromycetes</taxon>
        <taxon>Diversisporales</taxon>
        <taxon>Gigasporaceae</taxon>
        <taxon>Dentiscutata</taxon>
    </lineage>
</organism>
<dbReference type="OrthoDB" id="2400153at2759"/>
<evidence type="ECO:0000256" key="1">
    <source>
        <dbReference type="SAM" id="MobiDB-lite"/>
    </source>
</evidence>
<feature type="region of interest" description="Disordered" evidence="1">
    <location>
        <begin position="20"/>
        <end position="96"/>
    </location>
</feature>
<dbReference type="GO" id="GO:0005814">
    <property type="term" value="C:centriole"/>
    <property type="evidence" value="ECO:0007669"/>
    <property type="project" value="TreeGrafter"/>
</dbReference>
<evidence type="ECO:0000259" key="2">
    <source>
        <dbReference type="Pfam" id="PF22065"/>
    </source>
</evidence>
<evidence type="ECO:0000313" key="3">
    <source>
        <dbReference type="EMBL" id="CAG8593766.1"/>
    </source>
</evidence>
<feature type="compositionally biased region" description="Basic and acidic residues" evidence="1">
    <location>
        <begin position="75"/>
        <end position="89"/>
    </location>
</feature>
<dbReference type="Pfam" id="PF22065">
    <property type="entry name" value="Cep192_D7"/>
    <property type="match status" value="1"/>
</dbReference>
<dbReference type="EMBL" id="CAJVPY010003519">
    <property type="protein sequence ID" value="CAG8593766.1"/>
    <property type="molecule type" value="Genomic_DNA"/>
</dbReference>
<comment type="caution">
    <text evidence="3">The sequence shown here is derived from an EMBL/GenBank/DDBJ whole genome shotgun (WGS) entry which is preliminary data.</text>
</comment>
<feature type="compositionally biased region" description="Basic and acidic residues" evidence="1">
    <location>
        <begin position="520"/>
        <end position="535"/>
    </location>
</feature>
<feature type="compositionally biased region" description="Polar residues" evidence="1">
    <location>
        <begin position="396"/>
        <end position="441"/>
    </location>
</feature>
<feature type="compositionally biased region" description="Low complexity" evidence="1">
    <location>
        <begin position="330"/>
        <end position="339"/>
    </location>
</feature>
<dbReference type="Proteomes" id="UP000789405">
    <property type="component" value="Unassembled WGS sequence"/>
</dbReference>
<feature type="compositionally biased region" description="Low complexity" evidence="1">
    <location>
        <begin position="346"/>
        <end position="364"/>
    </location>
</feature>
<feature type="compositionally biased region" description="Polar residues" evidence="1">
    <location>
        <begin position="615"/>
        <end position="629"/>
    </location>
</feature>
<feature type="region of interest" description="Disordered" evidence="1">
    <location>
        <begin position="269"/>
        <end position="442"/>
    </location>
</feature>
<name>A0A9N9CAX9_9GLOM</name>
<accession>A0A9N9CAX9</accession>
<dbReference type="GO" id="GO:0019901">
    <property type="term" value="F:protein kinase binding"/>
    <property type="evidence" value="ECO:0007669"/>
    <property type="project" value="TreeGrafter"/>
</dbReference>
<dbReference type="GO" id="GO:0071539">
    <property type="term" value="P:protein localization to centrosome"/>
    <property type="evidence" value="ECO:0007669"/>
    <property type="project" value="InterPro"/>
</dbReference>
<gene>
    <name evidence="3" type="ORF">DERYTH_LOCUS7290</name>
</gene>
<feature type="compositionally biased region" description="Low complexity" evidence="1">
    <location>
        <begin position="58"/>
        <end position="73"/>
    </location>
</feature>
<keyword evidence="4" id="KW-1185">Reference proteome</keyword>
<dbReference type="InterPro" id="IPR054087">
    <property type="entry name" value="Cep192-like_D7"/>
</dbReference>
<dbReference type="Gene3D" id="2.60.40.10">
    <property type="entry name" value="Immunoglobulins"/>
    <property type="match status" value="2"/>
</dbReference>
<feature type="region of interest" description="Disordered" evidence="1">
    <location>
        <begin position="463"/>
        <end position="540"/>
    </location>
</feature>
<dbReference type="PANTHER" id="PTHR16029">
    <property type="entry name" value="CENTROSOMAL PROTEIN OF 192 KDA"/>
    <property type="match status" value="1"/>
</dbReference>
<dbReference type="GO" id="GO:0005737">
    <property type="term" value="C:cytoplasm"/>
    <property type="evidence" value="ECO:0007669"/>
    <property type="project" value="TreeGrafter"/>
</dbReference>
<dbReference type="InterPro" id="IPR013783">
    <property type="entry name" value="Ig-like_fold"/>
</dbReference>
<feature type="compositionally biased region" description="Low complexity" evidence="1">
    <location>
        <begin position="798"/>
        <end position="818"/>
    </location>
</feature>
<feature type="compositionally biased region" description="Basic and acidic residues" evidence="1">
    <location>
        <begin position="381"/>
        <end position="394"/>
    </location>
</feature>
<feature type="compositionally biased region" description="Basic and acidic residues" evidence="1">
    <location>
        <begin position="466"/>
        <end position="478"/>
    </location>
</feature>
<feature type="region of interest" description="Disordered" evidence="1">
    <location>
        <begin position="798"/>
        <end position="820"/>
    </location>
</feature>
<feature type="compositionally biased region" description="Low complexity" evidence="1">
    <location>
        <begin position="1009"/>
        <end position="1025"/>
    </location>
</feature>
<feature type="compositionally biased region" description="Basic and acidic residues" evidence="1">
    <location>
        <begin position="640"/>
        <end position="658"/>
    </location>
</feature>
<dbReference type="InterPro" id="IPR039103">
    <property type="entry name" value="Spd-2/CEP192"/>
</dbReference>
<dbReference type="PANTHER" id="PTHR16029:SF11">
    <property type="entry name" value="CENTROSOMAL PROTEIN OF 192 KDA"/>
    <property type="match status" value="1"/>
</dbReference>
<proteinExistence type="predicted"/>
<feature type="compositionally biased region" description="Polar residues" evidence="1">
    <location>
        <begin position="1026"/>
        <end position="1036"/>
    </location>
</feature>
<feature type="compositionally biased region" description="Acidic residues" evidence="1">
    <location>
        <begin position="489"/>
        <end position="498"/>
    </location>
</feature>
<feature type="compositionally biased region" description="Polar residues" evidence="1">
    <location>
        <begin position="1047"/>
        <end position="1074"/>
    </location>
</feature>
<dbReference type="GO" id="GO:0090222">
    <property type="term" value="P:centrosome-templated microtubule nucleation"/>
    <property type="evidence" value="ECO:0007669"/>
    <property type="project" value="InterPro"/>
</dbReference>
<dbReference type="GO" id="GO:0090307">
    <property type="term" value="P:mitotic spindle assembly"/>
    <property type="evidence" value="ECO:0007669"/>
    <property type="project" value="TreeGrafter"/>
</dbReference>
<feature type="compositionally biased region" description="Low complexity" evidence="1">
    <location>
        <begin position="600"/>
        <end position="614"/>
    </location>
</feature>
<sequence>DVPDSSVKILEENLLDRFNRPLNQPSSLFPQPPASRKLSTIEEKTELETTIQESKLASRLLRPTSTLSRSSSSDGSKESDIKDLAASEEEKIDQEDSFVTKQNRRVYNHNIDAFSRILEERDINVLATEQIGEGDGNSENKDTSNNSTCRTNINLSIPTIFTSSEHSSEHSSADISTLLPSLSVDLDSTHSDKSILGDAYSAIKDDYSDVSVSLYPSPVPISNVTPLRNFKDGRIGIREERYPSPKTYFNHRNGPMGDLSGVLSPHKRSRFIPPSNRIDRLPVPSIDTSRPERSMSGRMAMEGWPTSPRRMQLASPRFNSLTDLEEGPEGSEQQQESPSLRANPTSSQYSSSAAGSNSVGGRASPPIPSKLGLNAIKPKKKTTELESQNNKHDILSSGNSSTKSTRLGELQQSDNEMPSSPSLASSQPFETSQPVLSSSKRNLGGVSKPFVHESMGLGIVAEEIQDDKNSKGSSEKRSSGSFTLKLGEIEEESEETEQQLEQKQPELIKSTSNRKTRTIFSKETHTEELRSESIRKSTSTKITRRLFPSIPSIQSRRTATHMLTVKTPLPMLSETEDDEDAESSTTSARQELIRSPSDQSDTSPFPSAPATPSTLLASTTPASVKSMTSWRWPKRPFSPAREKHKESQNQDNPADHIGKVGNIWAKKTLGQLRKYHQRHSPSILGRKFGLASPVKESHSSLQSPVSDISDSKKSQTAQVLEEQLETINEEDEDDEIGIWSSEEVDLTEPCTDEKKIQSPTSMNVLNQQIIEEVVEEPHGMRVSPEYLTVVGGPSVNAASPNASSTSLPLRSNPSSSSLAKHNAKPLFETTFTISNNTDEPLRYEILWPAFRFDVSPAYGIVKAQSVTVVKISVMNKHFAAGARRDETKDSRRLMGILKGSESNNDNKPLMGRTRILVLCENGERKEVIVDIVQVKKKAKGEIEAARSSKNVKNSEDGSFIRRSISQKVDNLIRAAKAARTKKTTKIEDKSRSAGNKGKSSVSISKAPGSTVKSISSSATKKSILSGHTSRSSSPEGNNKYPGIRKYPSTTSIRSRPNTPDTYRQIVSPSPGTRSRTPDESKSGKQLPQRKNFIYIGVPGNVSCPTTVIRETNHSVFRIHNPTNKPVTWHLTTATNPFLRRSDTTNSAQKINEEVFLIMKTSGLLRAGQTERVDISFRPIFIGTYYQSFMLEDSISSEGSGGLGGVSVRIQGEGRADVSNAIKADTKKSGSKLMDFEVSESEIQIPATRIGRRRSVGININNPSNQLVRIKCKCEVIGNTSGSTSNLSIPLSSVQIKPRASVTLPVRFQPKEVGETRAVVKLQAVGRAEVLVDVIAKGVQDTPIATET</sequence>
<feature type="region of interest" description="Disordered" evidence="1">
    <location>
        <begin position="567"/>
        <end position="658"/>
    </location>
</feature>
<feature type="region of interest" description="Disordered" evidence="1">
    <location>
        <begin position="976"/>
        <end position="1087"/>
    </location>
</feature>
<evidence type="ECO:0000313" key="4">
    <source>
        <dbReference type="Proteomes" id="UP000789405"/>
    </source>
</evidence>